<reference evidence="2 3" key="1">
    <citation type="submission" date="2021-01" db="EMBL/GenBank/DDBJ databases">
        <title>Genome public.</title>
        <authorList>
            <person name="Liu C."/>
            <person name="Sun Q."/>
        </authorList>
    </citation>
    <scope>NUCLEOTIDE SEQUENCE [LARGE SCALE GENOMIC DNA]</scope>
    <source>
        <strain evidence="2 3">YIM B02515</strain>
    </source>
</reference>
<evidence type="ECO:0000313" key="3">
    <source>
        <dbReference type="Proteomes" id="UP000632377"/>
    </source>
</evidence>
<protein>
    <submittedName>
        <fullName evidence="2">Methyltransferase domain-containing protein</fullName>
    </submittedName>
</protein>
<organism evidence="2 3">
    <name type="scientific">Clostridium rhizosphaerae</name>
    <dbReference type="NCBI Taxonomy" id="2803861"/>
    <lineage>
        <taxon>Bacteria</taxon>
        <taxon>Bacillati</taxon>
        <taxon>Bacillota</taxon>
        <taxon>Clostridia</taxon>
        <taxon>Eubacteriales</taxon>
        <taxon>Clostridiaceae</taxon>
        <taxon>Clostridium</taxon>
    </lineage>
</organism>
<keyword evidence="2" id="KW-0808">Transferase</keyword>
<evidence type="ECO:0000259" key="1">
    <source>
        <dbReference type="Pfam" id="PF13649"/>
    </source>
</evidence>
<dbReference type="GO" id="GO:0032259">
    <property type="term" value="P:methylation"/>
    <property type="evidence" value="ECO:0007669"/>
    <property type="project" value="UniProtKB-KW"/>
</dbReference>
<evidence type="ECO:0000313" key="2">
    <source>
        <dbReference type="EMBL" id="MBL4936155.1"/>
    </source>
</evidence>
<dbReference type="Proteomes" id="UP000632377">
    <property type="component" value="Unassembled WGS sequence"/>
</dbReference>
<feature type="domain" description="Methyltransferase" evidence="1">
    <location>
        <begin position="49"/>
        <end position="147"/>
    </location>
</feature>
<dbReference type="Pfam" id="PF13649">
    <property type="entry name" value="Methyltransf_25"/>
    <property type="match status" value="1"/>
</dbReference>
<dbReference type="Gene3D" id="3.40.50.150">
    <property type="entry name" value="Vaccinia Virus protein VP39"/>
    <property type="match status" value="1"/>
</dbReference>
<accession>A0ABS1T9Z2</accession>
<keyword evidence="2" id="KW-0489">Methyltransferase</keyword>
<dbReference type="GO" id="GO:0008168">
    <property type="term" value="F:methyltransferase activity"/>
    <property type="evidence" value="ECO:0007669"/>
    <property type="project" value="UniProtKB-KW"/>
</dbReference>
<name>A0ABS1T9Z2_9CLOT</name>
<dbReference type="CDD" id="cd02440">
    <property type="entry name" value="AdoMet_MTases"/>
    <property type="match status" value="1"/>
</dbReference>
<gene>
    <name evidence="2" type="ORF">JK636_10325</name>
</gene>
<proteinExistence type="predicted"/>
<dbReference type="PANTHER" id="PTHR43591">
    <property type="entry name" value="METHYLTRANSFERASE"/>
    <property type="match status" value="1"/>
</dbReference>
<dbReference type="EMBL" id="JAESWC010000004">
    <property type="protein sequence ID" value="MBL4936155.1"/>
    <property type="molecule type" value="Genomic_DNA"/>
</dbReference>
<dbReference type="InterPro" id="IPR041698">
    <property type="entry name" value="Methyltransf_25"/>
</dbReference>
<sequence>MYNAKAISDFYDKYGMREWERLNLTAYDRINFYLHMHFLQDFIGEGKNVLDAGCGAGRFSIEIAKSGSNVTLLDISKEQLKIAKIKLEENNLLSKTDGFINGDLRDLSMLEDNIFDTVVCYGAPLNYLMENREKAVEELIRVTKPGGTVLISVNSKWGVIRSQLGREDFDYTSFFGKPDYWYINEVVDSGDLPQHEMVSHPPRHFFETEELENLLIKSGLNNVILGGSPCITSAFRKAAEAIEKNETAWRTILDLEEKAYCKRTMADNGEFLLARGTKLNRGLKG</sequence>
<comment type="caution">
    <text evidence="2">The sequence shown here is derived from an EMBL/GenBank/DDBJ whole genome shotgun (WGS) entry which is preliminary data.</text>
</comment>
<dbReference type="SUPFAM" id="SSF53335">
    <property type="entry name" value="S-adenosyl-L-methionine-dependent methyltransferases"/>
    <property type="match status" value="1"/>
</dbReference>
<dbReference type="PANTHER" id="PTHR43591:SF110">
    <property type="entry name" value="RHODANESE DOMAIN-CONTAINING PROTEIN"/>
    <property type="match status" value="1"/>
</dbReference>
<keyword evidence="3" id="KW-1185">Reference proteome</keyword>
<dbReference type="InterPro" id="IPR029063">
    <property type="entry name" value="SAM-dependent_MTases_sf"/>
</dbReference>
<dbReference type="RefSeq" id="WP_202748829.1">
    <property type="nucleotide sequence ID" value="NZ_JAESWC010000004.1"/>
</dbReference>